<evidence type="ECO:0000313" key="3">
    <source>
        <dbReference type="Proteomes" id="UP001303473"/>
    </source>
</evidence>
<gene>
    <name evidence="2" type="ORF">QBC46DRAFT_150433</name>
</gene>
<evidence type="ECO:0000256" key="1">
    <source>
        <dbReference type="SAM" id="SignalP"/>
    </source>
</evidence>
<organism evidence="2 3">
    <name type="scientific">Diplogelasinospora grovesii</name>
    <dbReference type="NCBI Taxonomy" id="303347"/>
    <lineage>
        <taxon>Eukaryota</taxon>
        <taxon>Fungi</taxon>
        <taxon>Dikarya</taxon>
        <taxon>Ascomycota</taxon>
        <taxon>Pezizomycotina</taxon>
        <taxon>Sordariomycetes</taxon>
        <taxon>Sordariomycetidae</taxon>
        <taxon>Sordariales</taxon>
        <taxon>Diplogelasinosporaceae</taxon>
        <taxon>Diplogelasinospora</taxon>
    </lineage>
</organism>
<keyword evidence="3" id="KW-1185">Reference proteome</keyword>
<dbReference type="EMBL" id="MU853812">
    <property type="protein sequence ID" value="KAK3939402.1"/>
    <property type="molecule type" value="Genomic_DNA"/>
</dbReference>
<name>A0AAN6N8R1_9PEZI</name>
<protein>
    <recommendedName>
        <fullName evidence="4">Secreted protein</fullName>
    </recommendedName>
</protein>
<feature type="signal peptide" evidence="1">
    <location>
        <begin position="1"/>
        <end position="25"/>
    </location>
</feature>
<reference evidence="3" key="1">
    <citation type="journal article" date="2023" name="Mol. Phylogenet. Evol.">
        <title>Genome-scale phylogeny and comparative genomics of the fungal order Sordariales.</title>
        <authorList>
            <person name="Hensen N."/>
            <person name="Bonometti L."/>
            <person name="Westerberg I."/>
            <person name="Brannstrom I.O."/>
            <person name="Guillou S."/>
            <person name="Cros-Aarteil S."/>
            <person name="Calhoun S."/>
            <person name="Haridas S."/>
            <person name="Kuo A."/>
            <person name="Mondo S."/>
            <person name="Pangilinan J."/>
            <person name="Riley R."/>
            <person name="LaButti K."/>
            <person name="Andreopoulos B."/>
            <person name="Lipzen A."/>
            <person name="Chen C."/>
            <person name="Yan M."/>
            <person name="Daum C."/>
            <person name="Ng V."/>
            <person name="Clum A."/>
            <person name="Steindorff A."/>
            <person name="Ohm R.A."/>
            <person name="Martin F."/>
            <person name="Silar P."/>
            <person name="Natvig D.O."/>
            <person name="Lalanne C."/>
            <person name="Gautier V."/>
            <person name="Ament-Velasquez S.L."/>
            <person name="Kruys A."/>
            <person name="Hutchinson M.I."/>
            <person name="Powell A.J."/>
            <person name="Barry K."/>
            <person name="Miller A.N."/>
            <person name="Grigoriev I.V."/>
            <person name="Debuchy R."/>
            <person name="Gladieux P."/>
            <person name="Hiltunen Thoren M."/>
            <person name="Johannesson H."/>
        </authorList>
    </citation>
    <scope>NUCLEOTIDE SEQUENCE [LARGE SCALE GENOMIC DNA]</scope>
    <source>
        <strain evidence="3">CBS 340.73</strain>
    </source>
</reference>
<comment type="caution">
    <text evidence="2">The sequence shown here is derived from an EMBL/GenBank/DDBJ whole genome shotgun (WGS) entry which is preliminary data.</text>
</comment>
<evidence type="ECO:0000313" key="2">
    <source>
        <dbReference type="EMBL" id="KAK3939402.1"/>
    </source>
</evidence>
<sequence length="99" mass="11080">MQAQEFKVTAVAIFVVRLLWELRAAIPAGGSAQTWDDNMGTSLNQHSTPNRYVSCANVPCINQPYRLYNWGSVLFSFTVEILRQLSHPVPTQSQLNPTS</sequence>
<keyword evidence="1" id="KW-0732">Signal</keyword>
<dbReference type="Proteomes" id="UP001303473">
    <property type="component" value="Unassembled WGS sequence"/>
</dbReference>
<proteinExistence type="predicted"/>
<evidence type="ECO:0008006" key="4">
    <source>
        <dbReference type="Google" id="ProtNLM"/>
    </source>
</evidence>
<accession>A0AAN6N8R1</accession>
<dbReference type="AlphaFoldDB" id="A0AAN6N8R1"/>
<feature type="chain" id="PRO_5042897921" description="Secreted protein" evidence="1">
    <location>
        <begin position="26"/>
        <end position="99"/>
    </location>
</feature>